<accession>A0ABW1SYL6</accession>
<keyword evidence="1" id="KW-0129">CBS domain</keyword>
<dbReference type="Pfam" id="PF03448">
    <property type="entry name" value="MgtE_N"/>
    <property type="match status" value="1"/>
</dbReference>
<organism evidence="4 5">
    <name type="scientific">Longivirga aurantiaca</name>
    <dbReference type="NCBI Taxonomy" id="1837743"/>
    <lineage>
        <taxon>Bacteria</taxon>
        <taxon>Bacillati</taxon>
        <taxon>Actinomycetota</taxon>
        <taxon>Actinomycetes</taxon>
        <taxon>Sporichthyales</taxon>
        <taxon>Sporichthyaceae</taxon>
        <taxon>Longivirga</taxon>
    </lineage>
</organism>
<dbReference type="InterPro" id="IPR038076">
    <property type="entry name" value="MgtE_N_sf"/>
</dbReference>
<dbReference type="Proteomes" id="UP001596138">
    <property type="component" value="Unassembled WGS sequence"/>
</dbReference>
<dbReference type="InterPro" id="IPR006669">
    <property type="entry name" value="MgtE_transporter"/>
</dbReference>
<reference evidence="5" key="1">
    <citation type="journal article" date="2019" name="Int. J. Syst. Evol. Microbiol.">
        <title>The Global Catalogue of Microorganisms (GCM) 10K type strain sequencing project: providing services to taxonomists for standard genome sequencing and annotation.</title>
        <authorList>
            <consortium name="The Broad Institute Genomics Platform"/>
            <consortium name="The Broad Institute Genome Sequencing Center for Infectious Disease"/>
            <person name="Wu L."/>
            <person name="Ma J."/>
        </authorList>
    </citation>
    <scope>NUCLEOTIDE SEQUENCE [LARGE SCALE GENOMIC DNA]</scope>
    <source>
        <strain evidence="5">CGMCC 4.7317</strain>
    </source>
</reference>
<gene>
    <name evidence="4" type="ORF">ACFQGU_06210</name>
</gene>
<dbReference type="SUPFAM" id="SSF50346">
    <property type="entry name" value="PRC-barrel domain"/>
    <property type="match status" value="1"/>
</dbReference>
<proteinExistence type="predicted"/>
<comment type="caution">
    <text evidence="4">The sequence shown here is derived from an EMBL/GenBank/DDBJ whole genome shotgun (WGS) entry which is preliminary data.</text>
</comment>
<dbReference type="EMBL" id="JBHSTI010000008">
    <property type="protein sequence ID" value="MFC6237463.1"/>
    <property type="molecule type" value="Genomic_DNA"/>
</dbReference>
<dbReference type="RefSeq" id="WP_386764782.1">
    <property type="nucleotide sequence ID" value="NZ_JBHSTI010000008.1"/>
</dbReference>
<dbReference type="InterPro" id="IPR011033">
    <property type="entry name" value="PRC_barrel-like_sf"/>
</dbReference>
<feature type="compositionally biased region" description="Acidic residues" evidence="2">
    <location>
        <begin position="412"/>
        <end position="428"/>
    </location>
</feature>
<dbReference type="CDD" id="cd04606">
    <property type="entry name" value="CBS_pair_Mg_transporter"/>
    <property type="match status" value="1"/>
</dbReference>
<feature type="region of interest" description="Disordered" evidence="2">
    <location>
        <begin position="406"/>
        <end position="428"/>
    </location>
</feature>
<dbReference type="SMART" id="SM00924">
    <property type="entry name" value="MgtE_N"/>
    <property type="match status" value="1"/>
</dbReference>
<dbReference type="Pfam" id="PF26205">
    <property type="entry name" value="SH3_actinomycetes"/>
    <property type="match status" value="1"/>
</dbReference>
<evidence type="ECO:0000313" key="4">
    <source>
        <dbReference type="EMBL" id="MFC6237463.1"/>
    </source>
</evidence>
<dbReference type="InterPro" id="IPR046342">
    <property type="entry name" value="CBS_dom_sf"/>
</dbReference>
<evidence type="ECO:0000259" key="3">
    <source>
        <dbReference type="PROSITE" id="PS51371"/>
    </source>
</evidence>
<feature type="domain" description="CBS" evidence="3">
    <location>
        <begin position="283"/>
        <end position="349"/>
    </location>
</feature>
<evidence type="ECO:0000256" key="2">
    <source>
        <dbReference type="SAM" id="MobiDB-lite"/>
    </source>
</evidence>
<dbReference type="SUPFAM" id="SSF158791">
    <property type="entry name" value="MgtE N-terminal domain-like"/>
    <property type="match status" value="1"/>
</dbReference>
<dbReference type="PANTHER" id="PTHR43773:SF1">
    <property type="entry name" value="MAGNESIUM TRANSPORTER MGTE"/>
    <property type="match status" value="1"/>
</dbReference>
<keyword evidence="5" id="KW-1185">Reference proteome</keyword>
<feature type="domain" description="CBS" evidence="3">
    <location>
        <begin position="352"/>
        <end position="410"/>
    </location>
</feature>
<dbReference type="InterPro" id="IPR006668">
    <property type="entry name" value="Mg_transptr_MgtE_intracell_dom"/>
</dbReference>
<dbReference type="SUPFAM" id="SSF54631">
    <property type="entry name" value="CBS-domain pair"/>
    <property type="match status" value="1"/>
</dbReference>
<dbReference type="InterPro" id="IPR000644">
    <property type="entry name" value="CBS_dom"/>
</dbReference>
<sequence>MSGAPTRVYIARLAGIAVFDPRGDQVGKVRDIVVALRHGSNAPRVLGLVVEVQPRRRIFCPMTRVTNVTEGAVVTTGLLNMRRFEQRAGETLVLSELFDKRVTLLETGEQVTVQDVGIRQERTRDWSVEKIFVRKGGSGFRRRGETVVVEWSALSGLTLPDPEQGVVSLLATVEKLRAADLANVLQELTPKRRFELAAALDDEKLADVLEELPEDDRVEIVAALEGERAADVLEEMDPADAADLLSELPPETAEAILSLVEPEDAEDLRRLLSYDDYTAGGMMTPEPVILPPDSTVAEALARIRDQDLSPALAAQVYVVRAPFETPTGKYLGVAHFQRLLREPPSSLVSAVLDDALEPIGPDAPLSQVTRYFATYNLVAIPVVDENDHLLGAITVDDVIDHMLPENWRDADNDPDAATDDEEEVTHGA</sequence>
<dbReference type="Pfam" id="PF00571">
    <property type="entry name" value="CBS"/>
    <property type="match status" value="2"/>
</dbReference>
<dbReference type="PROSITE" id="PS51371">
    <property type="entry name" value="CBS"/>
    <property type="match status" value="2"/>
</dbReference>
<protein>
    <submittedName>
        <fullName evidence="4">Magnesium transporter MgtE N-terminal domain-containing protein</fullName>
    </submittedName>
</protein>
<name>A0ABW1SYL6_9ACTN</name>
<dbReference type="InterPro" id="IPR058838">
    <property type="entry name" value="SH3_actinomycetes"/>
</dbReference>
<evidence type="ECO:0000256" key="1">
    <source>
        <dbReference type="PROSITE-ProRule" id="PRU00703"/>
    </source>
</evidence>
<evidence type="ECO:0000313" key="5">
    <source>
        <dbReference type="Proteomes" id="UP001596138"/>
    </source>
</evidence>
<dbReference type="PANTHER" id="PTHR43773">
    <property type="entry name" value="MAGNESIUM TRANSPORTER MGTE"/>
    <property type="match status" value="1"/>
</dbReference>
<dbReference type="Gene3D" id="3.10.580.10">
    <property type="entry name" value="CBS-domain"/>
    <property type="match status" value="1"/>
</dbReference>
<dbReference type="Gene3D" id="1.25.60.10">
    <property type="entry name" value="MgtE N-terminal domain-like"/>
    <property type="match status" value="1"/>
</dbReference>